<feature type="compositionally biased region" description="Polar residues" evidence="1">
    <location>
        <begin position="615"/>
        <end position="632"/>
    </location>
</feature>
<evidence type="ECO:0000313" key="3">
    <source>
        <dbReference type="EMBL" id="EFI93637.1"/>
    </source>
</evidence>
<dbReference type="GeneID" id="9590189"/>
<gene>
    <name evidence="3" type="ORF">SCHCODRAFT_258144</name>
</gene>
<evidence type="ECO:0000256" key="2">
    <source>
        <dbReference type="SAM" id="Phobius"/>
    </source>
</evidence>
<dbReference type="CDD" id="cd12087">
    <property type="entry name" value="TM_EGFR-like"/>
    <property type="match status" value="1"/>
</dbReference>
<protein>
    <submittedName>
        <fullName evidence="3">Uncharacterized protein</fullName>
    </submittedName>
</protein>
<dbReference type="OMA" id="SALHIPW"/>
<keyword evidence="2" id="KW-1133">Transmembrane helix</keyword>
<name>D8QD98_SCHCM</name>
<keyword evidence="4" id="KW-1185">Reference proteome</keyword>
<evidence type="ECO:0000256" key="1">
    <source>
        <dbReference type="SAM" id="MobiDB-lite"/>
    </source>
</evidence>
<keyword evidence="2" id="KW-0472">Membrane</keyword>
<feature type="region of interest" description="Disordered" evidence="1">
    <location>
        <begin position="565"/>
        <end position="816"/>
    </location>
</feature>
<reference evidence="3 4" key="1">
    <citation type="journal article" date="2010" name="Nat. Biotechnol.">
        <title>Genome sequence of the model mushroom Schizophyllum commune.</title>
        <authorList>
            <person name="Ohm R.A."/>
            <person name="de Jong J.F."/>
            <person name="Lugones L.G."/>
            <person name="Aerts A."/>
            <person name="Kothe E."/>
            <person name="Stajich J.E."/>
            <person name="de Vries R.P."/>
            <person name="Record E."/>
            <person name="Levasseur A."/>
            <person name="Baker S.E."/>
            <person name="Bartholomew K.A."/>
            <person name="Coutinho P.M."/>
            <person name="Erdmann S."/>
            <person name="Fowler T.J."/>
            <person name="Gathman A.C."/>
            <person name="Lombard V."/>
            <person name="Henrissat B."/>
            <person name="Knabe N."/>
            <person name="Kuees U."/>
            <person name="Lilly W.W."/>
            <person name="Lindquist E."/>
            <person name="Lucas S."/>
            <person name="Magnuson J.K."/>
            <person name="Piumi F."/>
            <person name="Raudaskoski M."/>
            <person name="Salamov A."/>
            <person name="Schmutz J."/>
            <person name="Schwarze F.W.M.R."/>
            <person name="vanKuyk P.A."/>
            <person name="Horton J.S."/>
            <person name="Grigoriev I.V."/>
            <person name="Woesten H.A.B."/>
        </authorList>
    </citation>
    <scope>NUCLEOTIDE SEQUENCE [LARGE SCALE GENOMIC DNA]</scope>
    <source>
        <strain evidence="4">H4-8 / FGSC 9210</strain>
    </source>
</reference>
<accession>D8QD98</accession>
<dbReference type="VEuPathDB" id="FungiDB:SCHCODRAFT_01159800"/>
<keyword evidence="2" id="KW-0812">Transmembrane</keyword>
<dbReference type="EMBL" id="GL377310">
    <property type="protein sequence ID" value="EFI93637.1"/>
    <property type="molecule type" value="Genomic_DNA"/>
</dbReference>
<organism evidence="4">
    <name type="scientific">Schizophyllum commune (strain H4-8 / FGSC 9210)</name>
    <name type="common">Split gill fungus</name>
    <dbReference type="NCBI Taxonomy" id="578458"/>
    <lineage>
        <taxon>Eukaryota</taxon>
        <taxon>Fungi</taxon>
        <taxon>Dikarya</taxon>
        <taxon>Basidiomycota</taxon>
        <taxon>Agaricomycotina</taxon>
        <taxon>Agaricomycetes</taxon>
        <taxon>Agaricomycetidae</taxon>
        <taxon>Agaricales</taxon>
        <taxon>Schizophyllaceae</taxon>
        <taxon>Schizophyllum</taxon>
    </lineage>
</organism>
<dbReference type="AlphaFoldDB" id="D8QD98"/>
<proteinExistence type="predicted"/>
<feature type="compositionally biased region" description="Low complexity" evidence="1">
    <location>
        <begin position="682"/>
        <end position="694"/>
    </location>
</feature>
<feature type="compositionally biased region" description="Polar residues" evidence="1">
    <location>
        <begin position="738"/>
        <end position="749"/>
    </location>
</feature>
<dbReference type="Proteomes" id="UP000007431">
    <property type="component" value="Unassembled WGS sequence"/>
</dbReference>
<feature type="compositionally biased region" description="Low complexity" evidence="1">
    <location>
        <begin position="706"/>
        <end position="731"/>
    </location>
</feature>
<feature type="compositionally biased region" description="Basic and acidic residues" evidence="1">
    <location>
        <begin position="647"/>
        <end position="667"/>
    </location>
</feature>
<dbReference type="InParanoid" id="D8QD98"/>
<feature type="transmembrane region" description="Helical" evidence="2">
    <location>
        <begin position="535"/>
        <end position="557"/>
    </location>
</feature>
<dbReference type="OrthoDB" id="3266934at2759"/>
<feature type="compositionally biased region" description="Polar residues" evidence="1">
    <location>
        <begin position="570"/>
        <end position="582"/>
    </location>
</feature>
<sequence length="816" mass="86126">MSPFGLVSATEAVLTPVADASLDALRTFDDQPSVLWSPHPQLGSLMDFGQLVGDRIPHHCEQVSCDRRRAIVPHHPLSVYDAPATVDVAARPRSFEGRLIGGCYFRGLEHYHCVPDAFAHRGAGAVVQLGHPFASHSIAFFTHFAYRAYRRASCPSAYPGEAQVRAPSASLSGFYPVAHVAGARHSTGFEPDTSLKFPVDSAPVSIACLAECLAEKKQVRVELELETDAKRGTARVGETETATVERSEVRDFSLAVISILPAFIGASISSATWKIQRGWHLSGPQGSRTQEKRGRNEVRDMSSLALLMAGVVGTMPVAHAANIGRQLTTTTGTTTTSAGSSTATLSPTFIFSSVDEMSTCEGADIKWVYAGPDAQVRLEISSIDVIQSGAPSSTTSQTVSRSLHLTMSDGTLTPARREATGIITSEAASPSSGGITSLISTDIRASARTFTWSSVEVPQGWYHLNASIPSRNYVANLSPSFYVRNGADTSCLLGASTTTTSGSQGAETSSSATGSSATAVAVGASSSDSVDAGTIAGAVIGSIAGVTLLAGAFLWFFCRRRRQHKRTPSGVETASMRQTKPSKQPKPYATNGPFGLQHHHRSSDGSQGHILSHASHGSASESTVGACTSPTSESEEKLESAVPTRANSHEQRRSAEAPRRASTEHRRTPSYPPQAPTPEVTPPAAAVTRAPTTRKTPRKPVPSYIAAEETSSAPASPTTPAAAASASSAPALVHRSSDNSVKGSVNTVDTPGGKTSRRRSLQAKGEAERGRVGHYAVGSARSATLDPTRPDLKNKNSWDERPMHFLIPDMPPPPPQ</sequence>
<feature type="compositionally biased region" description="Basic and acidic residues" evidence="1">
    <location>
        <begin position="788"/>
        <end position="803"/>
    </location>
</feature>
<feature type="compositionally biased region" description="Pro residues" evidence="1">
    <location>
        <begin position="670"/>
        <end position="681"/>
    </location>
</feature>
<dbReference type="KEGG" id="scm:SCHCO_01159800"/>
<dbReference type="eggNOG" id="ENOG502SZSI">
    <property type="taxonomic scope" value="Eukaryota"/>
</dbReference>
<evidence type="ECO:0000313" key="4">
    <source>
        <dbReference type="Proteomes" id="UP000007431"/>
    </source>
</evidence>
<dbReference type="RefSeq" id="XP_003028540.1">
    <property type="nucleotide sequence ID" value="XM_003028494.1"/>
</dbReference>
<dbReference type="HOGENOM" id="CLU_346176_0_0_1"/>